<evidence type="ECO:0000259" key="3">
    <source>
        <dbReference type="PROSITE" id="PS50943"/>
    </source>
</evidence>
<dbReference type="AlphaFoldDB" id="A0A4R0P9N2"/>
<dbReference type="SMART" id="SM00530">
    <property type="entry name" value="HTH_XRE"/>
    <property type="match status" value="1"/>
</dbReference>
<dbReference type="CDD" id="cd00093">
    <property type="entry name" value="HTH_XRE"/>
    <property type="match status" value="1"/>
</dbReference>
<feature type="coiled-coil region" evidence="1">
    <location>
        <begin position="103"/>
        <end position="130"/>
    </location>
</feature>
<reference evidence="4 5" key="1">
    <citation type="journal article" date="2015" name="Antonie Van Leeuwenhoek">
        <title>Oricola cellulosilytica gen. nov., sp. nov., a cellulose-degrading bacterium of the family Phyllobacteriaceae isolated from surface seashore water, and emended descriptions of Mesorhizobium loti and Phyllobacterium myrsinacearum.</title>
        <authorList>
            <person name="Hameed A."/>
            <person name="Shahina M."/>
            <person name="Lai W.A."/>
            <person name="Lin S.Y."/>
            <person name="Young L.S."/>
            <person name="Liu Y.C."/>
            <person name="Hsu Y.H."/>
            <person name="Young C.C."/>
        </authorList>
    </citation>
    <scope>NUCLEOTIDE SEQUENCE [LARGE SCALE GENOMIC DNA]</scope>
    <source>
        <strain evidence="4 5">KCTC 52183</strain>
    </source>
</reference>
<accession>A0A4R0P9N2</accession>
<sequence>MMERTMPNENMFSSPPDVDTLGGRLSRARDASGMSAAQFARRLGVKTATVQAWESDRSEPRSSRLSMIAGILNVSTPWLLHGVGSAPADDPRNDAIAVLRGQVNKLRQAHDEAGAILQRVENELVRLQRQGD</sequence>
<proteinExistence type="predicted"/>
<feature type="domain" description="HTH cro/C1-type" evidence="3">
    <location>
        <begin position="25"/>
        <end position="79"/>
    </location>
</feature>
<evidence type="ECO:0000256" key="1">
    <source>
        <dbReference type="SAM" id="Coils"/>
    </source>
</evidence>
<evidence type="ECO:0000256" key="2">
    <source>
        <dbReference type="SAM" id="MobiDB-lite"/>
    </source>
</evidence>
<dbReference type="InterPro" id="IPR001387">
    <property type="entry name" value="Cro/C1-type_HTH"/>
</dbReference>
<feature type="region of interest" description="Disordered" evidence="2">
    <location>
        <begin position="1"/>
        <end position="25"/>
    </location>
</feature>
<dbReference type="OrthoDB" id="5659783at2"/>
<evidence type="ECO:0000313" key="5">
    <source>
        <dbReference type="Proteomes" id="UP000291301"/>
    </source>
</evidence>
<dbReference type="Gene3D" id="1.10.260.40">
    <property type="entry name" value="lambda repressor-like DNA-binding domains"/>
    <property type="match status" value="1"/>
</dbReference>
<dbReference type="Pfam" id="PF01381">
    <property type="entry name" value="HTH_3"/>
    <property type="match status" value="1"/>
</dbReference>
<dbReference type="GO" id="GO:0003677">
    <property type="term" value="F:DNA binding"/>
    <property type="evidence" value="ECO:0007669"/>
    <property type="project" value="InterPro"/>
</dbReference>
<keyword evidence="5" id="KW-1185">Reference proteome</keyword>
<organism evidence="4 5">
    <name type="scientific">Oricola cellulosilytica</name>
    <dbReference type="NCBI Taxonomy" id="1429082"/>
    <lineage>
        <taxon>Bacteria</taxon>
        <taxon>Pseudomonadati</taxon>
        <taxon>Pseudomonadota</taxon>
        <taxon>Alphaproteobacteria</taxon>
        <taxon>Hyphomicrobiales</taxon>
        <taxon>Ahrensiaceae</taxon>
        <taxon>Oricola</taxon>
    </lineage>
</organism>
<dbReference type="PROSITE" id="PS50943">
    <property type="entry name" value="HTH_CROC1"/>
    <property type="match status" value="1"/>
</dbReference>
<dbReference type="Proteomes" id="UP000291301">
    <property type="component" value="Unassembled WGS sequence"/>
</dbReference>
<name>A0A4R0P9N2_9HYPH</name>
<comment type="caution">
    <text evidence="4">The sequence shown here is derived from an EMBL/GenBank/DDBJ whole genome shotgun (WGS) entry which is preliminary data.</text>
</comment>
<dbReference type="SUPFAM" id="SSF47413">
    <property type="entry name" value="lambda repressor-like DNA-binding domains"/>
    <property type="match status" value="1"/>
</dbReference>
<keyword evidence="1" id="KW-0175">Coiled coil</keyword>
<dbReference type="EMBL" id="SJST01000007">
    <property type="protein sequence ID" value="TCD12368.1"/>
    <property type="molecule type" value="Genomic_DNA"/>
</dbReference>
<evidence type="ECO:0000313" key="4">
    <source>
        <dbReference type="EMBL" id="TCD12368.1"/>
    </source>
</evidence>
<dbReference type="InterPro" id="IPR010982">
    <property type="entry name" value="Lambda_DNA-bd_dom_sf"/>
</dbReference>
<protein>
    <submittedName>
        <fullName evidence="4">XRE family transcriptional regulator</fullName>
    </submittedName>
</protein>
<gene>
    <name evidence="4" type="ORF">E0D97_15280</name>
</gene>